<evidence type="ECO:0000256" key="1">
    <source>
        <dbReference type="SAM" id="MobiDB-lite"/>
    </source>
</evidence>
<evidence type="ECO:0000313" key="2">
    <source>
        <dbReference type="EMBL" id="OUN89714.1"/>
    </source>
</evidence>
<evidence type="ECO:0000313" key="3">
    <source>
        <dbReference type="Proteomes" id="UP000195781"/>
    </source>
</evidence>
<name>A0A1Y3XVX7_9ACTN</name>
<dbReference type="RefSeq" id="WP_094334888.1">
    <property type="nucleotide sequence ID" value="NZ_NFIE01000002.1"/>
</dbReference>
<accession>A0A1Y3XVX7</accession>
<organism evidence="2 3">
    <name type="scientific">[Collinsella] massiliensis</name>
    <dbReference type="NCBI Taxonomy" id="1232426"/>
    <lineage>
        <taxon>Bacteria</taxon>
        <taxon>Bacillati</taxon>
        <taxon>Actinomycetota</taxon>
        <taxon>Coriobacteriia</taxon>
        <taxon>Coriobacteriales</taxon>
        <taxon>Coriobacteriaceae</taxon>
        <taxon>Enorma</taxon>
    </lineage>
</organism>
<protein>
    <recommendedName>
        <fullName evidence="4">DUF559 domain-containing protein</fullName>
    </recommendedName>
</protein>
<proteinExistence type="predicted"/>
<feature type="compositionally biased region" description="Basic residues" evidence="1">
    <location>
        <begin position="349"/>
        <end position="363"/>
    </location>
</feature>
<evidence type="ECO:0008006" key="4">
    <source>
        <dbReference type="Google" id="ProtNLM"/>
    </source>
</evidence>
<comment type="caution">
    <text evidence="2">The sequence shown here is derived from an EMBL/GenBank/DDBJ whole genome shotgun (WGS) entry which is preliminary data.</text>
</comment>
<feature type="region of interest" description="Disordered" evidence="1">
    <location>
        <begin position="349"/>
        <end position="375"/>
    </location>
</feature>
<dbReference type="Proteomes" id="UP000195781">
    <property type="component" value="Unassembled WGS sequence"/>
</dbReference>
<reference evidence="3" key="1">
    <citation type="submission" date="2017-04" db="EMBL/GenBank/DDBJ databases">
        <title>Function of individual gut microbiota members based on whole genome sequencing of pure cultures obtained from chicken caecum.</title>
        <authorList>
            <person name="Medvecky M."/>
            <person name="Cejkova D."/>
            <person name="Polansky O."/>
            <person name="Karasova D."/>
            <person name="Kubasova T."/>
            <person name="Cizek A."/>
            <person name="Rychlik I."/>
        </authorList>
    </citation>
    <scope>NUCLEOTIDE SEQUENCE [LARGE SCALE GENOMIC DNA]</scope>
    <source>
        <strain evidence="3">An5</strain>
    </source>
</reference>
<keyword evidence="3" id="KW-1185">Reference proteome</keyword>
<dbReference type="Gene3D" id="3.40.960.10">
    <property type="entry name" value="VSR Endonuclease"/>
    <property type="match status" value="1"/>
</dbReference>
<sequence length="375" mass="42424">MIVITGTSALAWWNTPTLFKHEEIPPEQFAAWLKMDEQMRRYAAGRKNRRHVDERILARLPFDLKGIPLPIEVETDYGAVRTSPFARVHRLSRKPDASLLQALGNDLYVASPTLALVQAARRRSLTATVALMYEACGIYAEPSVTDLVRPLLDACTTQAHGAKQPSQFFREDENDPWKPVFDRNGNPSSMWKRPQLITTEQLRIELEAMRCVDGLPQARRAAQFVHDRSGSWLETAWALFALLPPRCGGAGYPTPLFNERVTFTPEARLLAGMSYCKCDMLWPEQNAVVELNGMAYHADRAGFKEASGRRAALESMGYSVLEITYDQMSDITQLEILLDMMSTRLGLKPAKRSTKQVERRKKLHQELFGQPESSE</sequence>
<feature type="region of interest" description="Disordered" evidence="1">
    <location>
        <begin position="163"/>
        <end position="184"/>
    </location>
</feature>
<dbReference type="EMBL" id="NFIE01000002">
    <property type="protein sequence ID" value="OUN89714.1"/>
    <property type="molecule type" value="Genomic_DNA"/>
</dbReference>
<dbReference type="AlphaFoldDB" id="A0A1Y3XVX7"/>
<dbReference type="OrthoDB" id="3191224at2"/>
<gene>
    <name evidence="2" type="ORF">B5G02_01390</name>
</gene>